<dbReference type="AlphaFoldDB" id="A0A165HC10"/>
<name>A0A165HC10_9APHY</name>
<dbReference type="GeneID" id="63828487"/>
<accession>A0A165HC10</accession>
<dbReference type="Proteomes" id="UP000076871">
    <property type="component" value="Unassembled WGS sequence"/>
</dbReference>
<dbReference type="RefSeq" id="XP_040769270.1">
    <property type="nucleotide sequence ID" value="XM_040911459.1"/>
</dbReference>
<evidence type="ECO:0000313" key="2">
    <source>
        <dbReference type="Proteomes" id="UP000076871"/>
    </source>
</evidence>
<sequence length="174" mass="19625">MYLAARAPATWVLLAGWLALWCNFKLMKSGILPGMLILCHTTLRSLELGETFRRGVWDDTFNSCNPSTAQRSCNRYPCRRRYQRRPPLGANRPSEGGGGLEMTYRAGVWQAQLPLAQLQLLAFTGPQELPVETDATHQPMIEEANGSNRRKRTYEQLDGQLQDCAMVIAQLLSR</sequence>
<keyword evidence="2" id="KW-1185">Reference proteome</keyword>
<protein>
    <submittedName>
        <fullName evidence="1">Uncharacterized protein</fullName>
    </submittedName>
</protein>
<reference evidence="1 2" key="1">
    <citation type="journal article" date="2016" name="Mol. Biol. Evol.">
        <title>Comparative Genomics of Early-Diverging Mushroom-Forming Fungi Provides Insights into the Origins of Lignocellulose Decay Capabilities.</title>
        <authorList>
            <person name="Nagy L.G."/>
            <person name="Riley R."/>
            <person name="Tritt A."/>
            <person name="Adam C."/>
            <person name="Daum C."/>
            <person name="Floudas D."/>
            <person name="Sun H."/>
            <person name="Yadav J.S."/>
            <person name="Pangilinan J."/>
            <person name="Larsson K.H."/>
            <person name="Matsuura K."/>
            <person name="Barry K."/>
            <person name="Labutti K."/>
            <person name="Kuo R."/>
            <person name="Ohm R.A."/>
            <person name="Bhattacharya S.S."/>
            <person name="Shirouzu T."/>
            <person name="Yoshinaga Y."/>
            <person name="Martin F.M."/>
            <person name="Grigoriev I.V."/>
            <person name="Hibbett D.S."/>
        </authorList>
    </citation>
    <scope>NUCLEOTIDE SEQUENCE [LARGE SCALE GENOMIC DNA]</scope>
    <source>
        <strain evidence="1 2">93-53</strain>
    </source>
</reference>
<dbReference type="EMBL" id="KV427607">
    <property type="protein sequence ID" value="KZT11530.1"/>
    <property type="molecule type" value="Genomic_DNA"/>
</dbReference>
<dbReference type="InParanoid" id="A0A165HC10"/>
<evidence type="ECO:0000313" key="1">
    <source>
        <dbReference type="EMBL" id="KZT11530.1"/>
    </source>
</evidence>
<proteinExistence type="predicted"/>
<organism evidence="1 2">
    <name type="scientific">Laetiporus sulphureus 93-53</name>
    <dbReference type="NCBI Taxonomy" id="1314785"/>
    <lineage>
        <taxon>Eukaryota</taxon>
        <taxon>Fungi</taxon>
        <taxon>Dikarya</taxon>
        <taxon>Basidiomycota</taxon>
        <taxon>Agaricomycotina</taxon>
        <taxon>Agaricomycetes</taxon>
        <taxon>Polyporales</taxon>
        <taxon>Laetiporus</taxon>
    </lineage>
</organism>
<gene>
    <name evidence="1" type="ORF">LAESUDRAFT_747206</name>
</gene>